<organism evidence="3 4">
    <name type="scientific">Cohnella thailandensis</name>
    <dbReference type="NCBI Taxonomy" id="557557"/>
    <lineage>
        <taxon>Bacteria</taxon>
        <taxon>Bacillati</taxon>
        <taxon>Bacillota</taxon>
        <taxon>Bacilli</taxon>
        <taxon>Bacillales</taxon>
        <taxon>Paenibacillaceae</taxon>
        <taxon>Cohnella</taxon>
    </lineage>
</organism>
<sequence length="435" mass="47090">MKFKKKAGWLLSTALIAIGVTSNVGGASAATSSTGGSALGEVTLSVEKFTIGQGYFLEPIQVPFYKDENGADLLLRVLGEDNMKYQGTAESNFYMTSLKDSTVEAKIPAYILSHMEAEPTARESGDEWLGELDYSKEAGWMSVINNVPPDVGPSDYRPQDGDVIRYQFTVSGYGSDFTTSQWAEGYIDFADKDDLTALVASINSSADKADKLQQADFKAAYDNAYTVLKNLESTQESVDSAYDRLAQLVDWKKRFADAGTISSWAVNAVETAVAKGYLQGSEGKLNPKATITRAEFAKLLVNVLGLDLSTSTSSSFKDVTREKWYFAYVNTASEAGFISGYNGFFQPNESITREQMASILVKALGVASSSGFVTVKDAAKISAWAKSDVEKAIAAQLMQGQDNSFDPQGRVTREMATVVALRAYDYRIGHPAVAA</sequence>
<proteinExistence type="predicted"/>
<reference evidence="3 4" key="1">
    <citation type="submission" date="2020-08" db="EMBL/GenBank/DDBJ databases">
        <title>Cohnella phylogeny.</title>
        <authorList>
            <person name="Dunlap C."/>
        </authorList>
    </citation>
    <scope>NUCLEOTIDE SEQUENCE [LARGE SCALE GENOMIC DNA]</scope>
    <source>
        <strain evidence="3 4">DSM 25241</strain>
    </source>
</reference>
<dbReference type="InterPro" id="IPR001119">
    <property type="entry name" value="SLH_dom"/>
</dbReference>
<name>A0A841SXL7_9BACL</name>
<gene>
    <name evidence="3" type="ORF">H7B67_22880</name>
</gene>
<keyword evidence="1" id="KW-0732">Signal</keyword>
<dbReference type="PROSITE" id="PS51272">
    <property type="entry name" value="SLH"/>
    <property type="match status" value="3"/>
</dbReference>
<dbReference type="EMBL" id="JACJVQ010000019">
    <property type="protein sequence ID" value="MBB6636983.1"/>
    <property type="molecule type" value="Genomic_DNA"/>
</dbReference>
<feature type="signal peptide" evidence="1">
    <location>
        <begin position="1"/>
        <end position="29"/>
    </location>
</feature>
<feature type="chain" id="PRO_5032585222" evidence="1">
    <location>
        <begin position="30"/>
        <end position="435"/>
    </location>
</feature>
<feature type="domain" description="SLH" evidence="2">
    <location>
        <begin position="312"/>
        <end position="374"/>
    </location>
</feature>
<comment type="caution">
    <text evidence="3">The sequence shown here is derived from an EMBL/GenBank/DDBJ whole genome shotgun (WGS) entry which is preliminary data.</text>
</comment>
<dbReference type="RefSeq" id="WP_185122175.1">
    <property type="nucleotide sequence ID" value="NZ_JACJVQ010000019.1"/>
</dbReference>
<feature type="domain" description="SLH" evidence="2">
    <location>
        <begin position="375"/>
        <end position="434"/>
    </location>
</feature>
<feature type="domain" description="SLH" evidence="2">
    <location>
        <begin position="252"/>
        <end position="311"/>
    </location>
</feature>
<evidence type="ECO:0000256" key="1">
    <source>
        <dbReference type="SAM" id="SignalP"/>
    </source>
</evidence>
<evidence type="ECO:0000313" key="3">
    <source>
        <dbReference type="EMBL" id="MBB6636983.1"/>
    </source>
</evidence>
<dbReference type="Proteomes" id="UP000535838">
    <property type="component" value="Unassembled WGS sequence"/>
</dbReference>
<evidence type="ECO:0000313" key="4">
    <source>
        <dbReference type="Proteomes" id="UP000535838"/>
    </source>
</evidence>
<evidence type="ECO:0000259" key="2">
    <source>
        <dbReference type="PROSITE" id="PS51272"/>
    </source>
</evidence>
<accession>A0A841SXL7</accession>
<keyword evidence="4" id="KW-1185">Reference proteome</keyword>
<protein>
    <submittedName>
        <fullName evidence="3">S-layer homology domain-containing protein</fullName>
    </submittedName>
</protein>
<dbReference type="Pfam" id="PF00395">
    <property type="entry name" value="SLH"/>
    <property type="match status" value="3"/>
</dbReference>
<dbReference type="AlphaFoldDB" id="A0A841SXL7"/>